<dbReference type="Proteomes" id="UP000821845">
    <property type="component" value="Chromosome 3"/>
</dbReference>
<proteinExistence type="predicted"/>
<organism evidence="1 2">
    <name type="scientific">Hyalomma asiaticum</name>
    <name type="common">Tick</name>
    <dbReference type="NCBI Taxonomy" id="266040"/>
    <lineage>
        <taxon>Eukaryota</taxon>
        <taxon>Metazoa</taxon>
        <taxon>Ecdysozoa</taxon>
        <taxon>Arthropoda</taxon>
        <taxon>Chelicerata</taxon>
        <taxon>Arachnida</taxon>
        <taxon>Acari</taxon>
        <taxon>Parasitiformes</taxon>
        <taxon>Ixodida</taxon>
        <taxon>Ixodoidea</taxon>
        <taxon>Ixodidae</taxon>
        <taxon>Hyalomminae</taxon>
        <taxon>Hyalomma</taxon>
    </lineage>
</organism>
<comment type="caution">
    <text evidence="1">The sequence shown here is derived from an EMBL/GenBank/DDBJ whole genome shotgun (WGS) entry which is preliminary data.</text>
</comment>
<reference evidence="1" key="1">
    <citation type="submission" date="2020-05" db="EMBL/GenBank/DDBJ databases">
        <title>Large-scale comparative analyses of tick genomes elucidate their genetic diversity and vector capacities.</title>
        <authorList>
            <person name="Jia N."/>
            <person name="Wang J."/>
            <person name="Shi W."/>
            <person name="Du L."/>
            <person name="Sun Y."/>
            <person name="Zhan W."/>
            <person name="Jiang J."/>
            <person name="Wang Q."/>
            <person name="Zhang B."/>
            <person name="Ji P."/>
            <person name="Sakyi L.B."/>
            <person name="Cui X."/>
            <person name="Yuan T."/>
            <person name="Jiang B."/>
            <person name="Yang W."/>
            <person name="Lam T.T.-Y."/>
            <person name="Chang Q."/>
            <person name="Ding S."/>
            <person name="Wang X."/>
            <person name="Zhu J."/>
            <person name="Ruan X."/>
            <person name="Zhao L."/>
            <person name="Wei J."/>
            <person name="Que T."/>
            <person name="Du C."/>
            <person name="Cheng J."/>
            <person name="Dai P."/>
            <person name="Han X."/>
            <person name="Huang E."/>
            <person name="Gao Y."/>
            <person name="Liu J."/>
            <person name="Shao H."/>
            <person name="Ye R."/>
            <person name="Li L."/>
            <person name="Wei W."/>
            <person name="Wang X."/>
            <person name="Wang C."/>
            <person name="Yang T."/>
            <person name="Huo Q."/>
            <person name="Li W."/>
            <person name="Guo W."/>
            <person name="Chen H."/>
            <person name="Zhou L."/>
            <person name="Ni X."/>
            <person name="Tian J."/>
            <person name="Zhou Y."/>
            <person name="Sheng Y."/>
            <person name="Liu T."/>
            <person name="Pan Y."/>
            <person name="Xia L."/>
            <person name="Li J."/>
            <person name="Zhao F."/>
            <person name="Cao W."/>
        </authorList>
    </citation>
    <scope>NUCLEOTIDE SEQUENCE</scope>
    <source>
        <strain evidence="1">Hyas-2018</strain>
    </source>
</reference>
<name>A0ACB7SM72_HYAAI</name>
<accession>A0ACB7SM72</accession>
<protein>
    <submittedName>
        <fullName evidence="1">Uncharacterized protein</fullName>
    </submittedName>
</protein>
<evidence type="ECO:0000313" key="2">
    <source>
        <dbReference type="Proteomes" id="UP000821845"/>
    </source>
</evidence>
<gene>
    <name evidence="1" type="ORF">HPB50_008136</name>
</gene>
<sequence length="132" mass="14524">MAGKRAHERAVDSEPQRDDGGGGEPPTETPDRGLTFRANHGGRVIRLLRFEKYLKRHNDSDDERWLLPIPSSAESGQGTGAYYRQTPFHTCIVYTGCTPADTKIHVPGVTAHPQSTKSRADAQGGRKTPCRL</sequence>
<dbReference type="EMBL" id="CM023483">
    <property type="protein sequence ID" value="KAH6935690.1"/>
    <property type="molecule type" value="Genomic_DNA"/>
</dbReference>
<evidence type="ECO:0000313" key="1">
    <source>
        <dbReference type="EMBL" id="KAH6935690.1"/>
    </source>
</evidence>
<keyword evidence="2" id="KW-1185">Reference proteome</keyword>